<dbReference type="RefSeq" id="WP_110460701.1">
    <property type="nucleotide sequence ID" value="NZ_QKMR01000003.1"/>
</dbReference>
<feature type="domain" description="Glyoxalase-like" evidence="1">
    <location>
        <begin position="12"/>
        <end position="199"/>
    </location>
</feature>
<accession>A0A318XS56</accession>
<evidence type="ECO:0000313" key="2">
    <source>
        <dbReference type="EMBL" id="PYG89404.1"/>
    </source>
</evidence>
<dbReference type="SUPFAM" id="SSF54593">
    <property type="entry name" value="Glyoxalase/Bleomycin resistance protein/Dihydroxybiphenyl dioxygenase"/>
    <property type="match status" value="1"/>
</dbReference>
<sequence length="264" mass="29959">MKNKNIPFKIGHVLIQVDHLDTAILQYRQMGFQVVPGGLPGKAHNALIYLRNGSFLELFSTNHGKIINTMLKVMVKALGMFDRSYSCRLARFLPGCDGLRDYALDSIPATKYQDNIEKIRTNGLIISKPRPKSRVDHRGIRLKWTLSSPENISLPFLMSQYQPSMEIKEKDISHPNGALEIHELQITTSQWEKTYHEYSLLFGVKPEITLEKTGRSCFFPIQGTSIYLIENEKDGIERVVLSCSSQLVNTDTHAAPPSFILLKQ</sequence>
<dbReference type="PANTHER" id="PTHR40265">
    <property type="entry name" value="BLL2707 PROTEIN"/>
    <property type="match status" value="1"/>
</dbReference>
<dbReference type="PANTHER" id="PTHR40265:SF1">
    <property type="entry name" value="GLYOXALASE-LIKE DOMAIN-CONTAINING PROTEIN"/>
    <property type="match status" value="1"/>
</dbReference>
<comment type="caution">
    <text evidence="2">The sequence shown here is derived from an EMBL/GenBank/DDBJ whole genome shotgun (WGS) entry which is preliminary data.</text>
</comment>
<dbReference type="Pfam" id="PF13468">
    <property type="entry name" value="Glyoxalase_3"/>
    <property type="match status" value="1"/>
</dbReference>
<protein>
    <submittedName>
        <fullName evidence="2">Glyoxalase-like protein</fullName>
    </submittedName>
</protein>
<dbReference type="OrthoDB" id="3252514at2"/>
<keyword evidence="3" id="KW-1185">Reference proteome</keyword>
<gene>
    <name evidence="2" type="ORF">LY28_00623</name>
</gene>
<dbReference type="InterPro" id="IPR029068">
    <property type="entry name" value="Glyas_Bleomycin-R_OHBP_Dase"/>
</dbReference>
<dbReference type="Proteomes" id="UP000248132">
    <property type="component" value="Unassembled WGS sequence"/>
</dbReference>
<reference evidence="2 3" key="1">
    <citation type="submission" date="2018-06" db="EMBL/GenBank/DDBJ databases">
        <title>Genomic Encyclopedia of Type Strains, Phase I: the one thousand microbial genomes (KMG-I) project.</title>
        <authorList>
            <person name="Kyrpides N."/>
        </authorList>
    </citation>
    <scope>NUCLEOTIDE SEQUENCE [LARGE SCALE GENOMIC DNA]</scope>
    <source>
        <strain evidence="2 3">DSM 19573</strain>
    </source>
</reference>
<evidence type="ECO:0000313" key="3">
    <source>
        <dbReference type="Proteomes" id="UP000248132"/>
    </source>
</evidence>
<dbReference type="InterPro" id="IPR025870">
    <property type="entry name" value="Glyoxalase-like_dom"/>
</dbReference>
<dbReference type="EMBL" id="QKMR01000003">
    <property type="protein sequence ID" value="PYG89404.1"/>
    <property type="molecule type" value="Genomic_DNA"/>
</dbReference>
<dbReference type="Gene3D" id="3.10.180.10">
    <property type="entry name" value="2,3-Dihydroxybiphenyl 1,2-Dioxygenase, domain 1"/>
    <property type="match status" value="1"/>
</dbReference>
<proteinExistence type="predicted"/>
<dbReference type="AlphaFoldDB" id="A0A318XS56"/>
<name>A0A318XS56_9FIRM</name>
<evidence type="ECO:0000259" key="1">
    <source>
        <dbReference type="Pfam" id="PF13468"/>
    </source>
</evidence>
<organism evidence="2 3">
    <name type="scientific">Ruminiclostridium sufflavum DSM 19573</name>
    <dbReference type="NCBI Taxonomy" id="1121337"/>
    <lineage>
        <taxon>Bacteria</taxon>
        <taxon>Bacillati</taxon>
        <taxon>Bacillota</taxon>
        <taxon>Clostridia</taxon>
        <taxon>Eubacteriales</taxon>
        <taxon>Oscillospiraceae</taxon>
        <taxon>Ruminiclostridium</taxon>
    </lineage>
</organism>